<dbReference type="AlphaFoldDB" id="W0EC55"/>
<dbReference type="NCBIfam" id="NF001813">
    <property type="entry name" value="PRK00549.1"/>
    <property type="match status" value="1"/>
</dbReference>
<dbReference type="PANTHER" id="PTHR13939">
    <property type="entry name" value="NICOTINAMIDE-NUCLEOTIDE AMIDOHYDROLASE PNCC"/>
    <property type="match status" value="1"/>
</dbReference>
<dbReference type="GO" id="GO:0006777">
    <property type="term" value="P:Mo-molybdopterin cofactor biosynthetic process"/>
    <property type="evidence" value="ECO:0007669"/>
    <property type="project" value="UniProtKB-KW"/>
</dbReference>
<dbReference type="OrthoDB" id="9801454at2"/>
<evidence type="ECO:0000256" key="1">
    <source>
        <dbReference type="ARBA" id="ARBA00003487"/>
    </source>
</evidence>
<dbReference type="Proteomes" id="UP000010847">
    <property type="component" value="Chromosome"/>
</dbReference>
<evidence type="ECO:0000256" key="3">
    <source>
        <dbReference type="ARBA" id="ARBA00023150"/>
    </source>
</evidence>
<accession>W0EC55</accession>
<dbReference type="Gene3D" id="3.40.980.10">
    <property type="entry name" value="MoaB/Mog-like domain"/>
    <property type="match status" value="1"/>
</dbReference>
<protein>
    <recommendedName>
        <fullName evidence="4">Putative competence-damage inducible protein</fullName>
    </recommendedName>
</protein>
<keyword evidence="7" id="KW-1185">Reference proteome</keyword>
<dbReference type="Gene3D" id="3.30.70.2860">
    <property type="match status" value="1"/>
</dbReference>
<dbReference type="Pfam" id="PF18146">
    <property type="entry name" value="CinA_KH"/>
    <property type="match status" value="1"/>
</dbReference>
<comment type="function">
    <text evidence="1">May be involved in the biosynthesis of molybdopterin.</text>
</comment>
<keyword evidence="3" id="KW-0501">Molybdenum cofactor biosynthesis</keyword>
<proteinExistence type="inferred from homology"/>
<dbReference type="SMART" id="SM00852">
    <property type="entry name" value="MoCF_biosynth"/>
    <property type="match status" value="1"/>
</dbReference>
<reference evidence="6 7" key="1">
    <citation type="submission" date="2013-12" db="EMBL/GenBank/DDBJ databases">
        <authorList>
            <consortium name="DOE Joint Genome Institute"/>
            <person name="Smidt H."/>
            <person name="Huntemann M."/>
            <person name="Han J."/>
            <person name="Chen A."/>
            <person name="Kyrpides N."/>
            <person name="Mavromatis K."/>
            <person name="Markowitz V."/>
            <person name="Palaniappan K."/>
            <person name="Ivanova N."/>
            <person name="Schaumberg A."/>
            <person name="Pati A."/>
            <person name="Liolios K."/>
            <person name="Nordberg H.P."/>
            <person name="Cantor M.N."/>
            <person name="Hua S.X."/>
            <person name="Woyke T."/>
        </authorList>
    </citation>
    <scope>NUCLEOTIDE SEQUENCE [LARGE SCALE GENOMIC DNA]</scope>
    <source>
        <strain evidence="7">DSM 15288</strain>
    </source>
</reference>
<evidence type="ECO:0000313" key="6">
    <source>
        <dbReference type="EMBL" id="AHF06646.1"/>
    </source>
</evidence>
<dbReference type="SUPFAM" id="SSF142433">
    <property type="entry name" value="CinA-like"/>
    <property type="match status" value="1"/>
</dbReference>
<dbReference type="Pfam" id="PF02464">
    <property type="entry name" value="CinA"/>
    <property type="match status" value="1"/>
</dbReference>
<dbReference type="KEGG" id="dmt:DESME_05945"/>
<dbReference type="InterPro" id="IPR041424">
    <property type="entry name" value="CinA_KH"/>
</dbReference>
<evidence type="ECO:0000313" key="7">
    <source>
        <dbReference type="Proteomes" id="UP000010847"/>
    </source>
</evidence>
<dbReference type="NCBIfam" id="TIGR00200">
    <property type="entry name" value="cinA_nterm"/>
    <property type="match status" value="1"/>
</dbReference>
<dbReference type="NCBIfam" id="TIGR00177">
    <property type="entry name" value="molyb_syn"/>
    <property type="match status" value="1"/>
</dbReference>
<dbReference type="InterPro" id="IPR036653">
    <property type="entry name" value="CinA-like_C"/>
</dbReference>
<dbReference type="UniPathway" id="UPA00344"/>
<dbReference type="InterPro" id="IPR036425">
    <property type="entry name" value="MoaB/Mog-like_dom_sf"/>
</dbReference>
<dbReference type="PIRSF" id="PIRSF006728">
    <property type="entry name" value="CinA"/>
    <property type="match status" value="1"/>
</dbReference>
<name>W0EC55_9FIRM</name>
<dbReference type="Pfam" id="PF00994">
    <property type="entry name" value="MoCF_biosynth"/>
    <property type="match status" value="1"/>
</dbReference>
<evidence type="ECO:0000256" key="2">
    <source>
        <dbReference type="ARBA" id="ARBA00005046"/>
    </source>
</evidence>
<dbReference type="InterPro" id="IPR008136">
    <property type="entry name" value="CinA_C"/>
</dbReference>
<feature type="domain" description="MoaB/Mog" evidence="5">
    <location>
        <begin position="4"/>
        <end position="170"/>
    </location>
</feature>
<dbReference type="InterPro" id="IPR008284">
    <property type="entry name" value="MoCF_biosynth_CS"/>
</dbReference>
<dbReference type="Gene3D" id="3.90.950.20">
    <property type="entry name" value="CinA-like"/>
    <property type="match status" value="1"/>
</dbReference>
<comment type="pathway">
    <text evidence="2">Cofactor biosynthesis; molybdopterin biosynthesis.</text>
</comment>
<dbReference type="EMBL" id="CP007032">
    <property type="protein sequence ID" value="AHF06646.1"/>
    <property type="molecule type" value="Genomic_DNA"/>
</dbReference>
<dbReference type="CDD" id="cd00885">
    <property type="entry name" value="cinA"/>
    <property type="match status" value="1"/>
</dbReference>
<gene>
    <name evidence="4" type="primary">cinA</name>
    <name evidence="6" type="ORF">DESME_05945</name>
</gene>
<dbReference type="RefSeq" id="WP_006715686.1">
    <property type="nucleotide sequence ID" value="NZ_CP007032.1"/>
</dbReference>
<dbReference type="InterPro" id="IPR001453">
    <property type="entry name" value="MoaB/Mog_dom"/>
</dbReference>
<dbReference type="eggNOG" id="COG1058">
    <property type="taxonomic scope" value="Bacteria"/>
</dbReference>
<evidence type="ECO:0000259" key="5">
    <source>
        <dbReference type="SMART" id="SM00852"/>
    </source>
</evidence>
<evidence type="ECO:0000256" key="4">
    <source>
        <dbReference type="HAMAP-Rule" id="MF_00226"/>
    </source>
</evidence>
<dbReference type="PROSITE" id="PS01078">
    <property type="entry name" value="MOCF_BIOSYNTHESIS_1"/>
    <property type="match status" value="1"/>
</dbReference>
<dbReference type="NCBIfam" id="TIGR00199">
    <property type="entry name" value="PncC_domain"/>
    <property type="match status" value="1"/>
</dbReference>
<comment type="similarity">
    <text evidence="4">Belongs to the CinA family.</text>
</comment>
<organism evidence="6 7">
    <name type="scientific">Desulfitobacterium metallireducens DSM 15288</name>
    <dbReference type="NCBI Taxonomy" id="871968"/>
    <lineage>
        <taxon>Bacteria</taxon>
        <taxon>Bacillati</taxon>
        <taxon>Bacillota</taxon>
        <taxon>Clostridia</taxon>
        <taxon>Eubacteriales</taxon>
        <taxon>Desulfitobacteriaceae</taxon>
        <taxon>Desulfitobacterium</taxon>
    </lineage>
</organism>
<dbReference type="STRING" id="871968.DESME_05945"/>
<dbReference type="InterPro" id="IPR050101">
    <property type="entry name" value="CinA"/>
</dbReference>
<sequence>MKAEIIATGTEILLGQTLNTSAHYLTGKLSELGIEVDYHTTVGDNRERVEQVLKRAINRSELLVTTGGTGPTVDDMTKELVAKVLGLNLQLDSGSLERIQHFFSSRGSVMPKTEEKEAYFPEGSKILTNNHGTAPGAIIQHKGRTIVILPGPPAEMKPMFDDSVFPFLEKLVVNNMERMYSRVIKIFGLGESEIEQSLQDLMGNDQLGMTLLAKHSEMHVRLVIRSESEPKAIALFDKTERIIRERLEARVFGTNDETMLGIVNEILKSRQFTISTAESCTGGLLGATLTQEPGSSEIYLGGVVSYSNSLKEKFLGVNPQTLQAYGAVSPETACEMAAGVKERSGSDLAVGITGIAGPGGGNDVKPVGLVYIGLATPEGVQASKFQFHGQRESIRQLSVMAALDMVRQYMLKVERSTL</sequence>
<dbReference type="HAMAP" id="MF_00226_B">
    <property type="entry name" value="CinA_B"/>
    <property type="match status" value="1"/>
</dbReference>
<dbReference type="InterPro" id="IPR008135">
    <property type="entry name" value="Competence-induced_CinA"/>
</dbReference>
<dbReference type="PANTHER" id="PTHR13939:SF0">
    <property type="entry name" value="NMN AMIDOHYDROLASE-LIKE PROTEIN YFAY"/>
    <property type="match status" value="1"/>
</dbReference>
<dbReference type="eggNOG" id="COG1546">
    <property type="taxonomic scope" value="Bacteria"/>
</dbReference>
<dbReference type="SUPFAM" id="SSF53218">
    <property type="entry name" value="Molybdenum cofactor biosynthesis proteins"/>
    <property type="match status" value="1"/>
</dbReference>
<dbReference type="HOGENOM" id="CLU_030805_9_3_9"/>